<feature type="coiled-coil region" evidence="7">
    <location>
        <begin position="410"/>
        <end position="463"/>
    </location>
</feature>
<feature type="coiled-coil region" evidence="7">
    <location>
        <begin position="487"/>
        <end position="518"/>
    </location>
</feature>
<dbReference type="PROSITE" id="PS00870">
    <property type="entry name" value="CLPAB_1"/>
    <property type="match status" value="1"/>
</dbReference>
<dbReference type="Gene3D" id="1.10.1780.10">
    <property type="entry name" value="Clp, N-terminal domain"/>
    <property type="match status" value="1"/>
</dbReference>
<dbReference type="SMART" id="SM01086">
    <property type="entry name" value="ClpB_D2-small"/>
    <property type="match status" value="1"/>
</dbReference>
<dbReference type="GO" id="GO:0005524">
    <property type="term" value="F:ATP binding"/>
    <property type="evidence" value="ECO:0007669"/>
    <property type="project" value="UniProtKB-KW"/>
</dbReference>
<dbReference type="PROSITE" id="PS51903">
    <property type="entry name" value="CLP_R"/>
    <property type="match status" value="1"/>
</dbReference>
<evidence type="ECO:0000256" key="2">
    <source>
        <dbReference type="ARBA" id="ARBA00022741"/>
    </source>
</evidence>
<dbReference type="Proteomes" id="UP001236559">
    <property type="component" value="Unassembled WGS sequence"/>
</dbReference>
<evidence type="ECO:0000256" key="5">
    <source>
        <dbReference type="PROSITE-ProRule" id="PRU01251"/>
    </source>
</evidence>
<gene>
    <name evidence="10" type="ORF">J2S72_000648</name>
</gene>
<keyword evidence="11" id="KW-1185">Reference proteome</keyword>
<dbReference type="SMART" id="SM00382">
    <property type="entry name" value="AAA"/>
    <property type="match status" value="2"/>
</dbReference>
<dbReference type="InterPro" id="IPR003959">
    <property type="entry name" value="ATPase_AAA_core"/>
</dbReference>
<feature type="domain" description="UVR" evidence="8">
    <location>
        <begin position="414"/>
        <end position="449"/>
    </location>
</feature>
<dbReference type="InterPro" id="IPR001943">
    <property type="entry name" value="UVR_dom"/>
</dbReference>
<dbReference type="Pfam" id="PF17871">
    <property type="entry name" value="AAA_lid_9"/>
    <property type="match status" value="1"/>
</dbReference>
<dbReference type="SUPFAM" id="SSF81923">
    <property type="entry name" value="Double Clp-N motif"/>
    <property type="match status" value="1"/>
</dbReference>
<comment type="similarity">
    <text evidence="6">Belongs to the ClpA/ClpB family.</text>
</comment>
<dbReference type="PANTHER" id="PTHR11638:SF175">
    <property type="entry name" value="ATP-DEPENDENT CLP PROTEASE, ATP-BINDING SUBUNIT CLPC"/>
    <property type="match status" value="1"/>
</dbReference>
<dbReference type="GO" id="GO:0008233">
    <property type="term" value="F:peptidase activity"/>
    <property type="evidence" value="ECO:0007669"/>
    <property type="project" value="UniProtKB-KW"/>
</dbReference>
<keyword evidence="1 5" id="KW-0677">Repeat</keyword>
<comment type="caution">
    <text evidence="10">The sequence shown here is derived from an EMBL/GenBank/DDBJ whole genome shotgun (WGS) entry which is preliminary data.</text>
</comment>
<dbReference type="PRINTS" id="PR00300">
    <property type="entry name" value="CLPPROTEASEA"/>
</dbReference>
<dbReference type="CDD" id="cd19499">
    <property type="entry name" value="RecA-like_ClpB_Hsp104-like"/>
    <property type="match status" value="1"/>
</dbReference>
<evidence type="ECO:0000256" key="1">
    <source>
        <dbReference type="ARBA" id="ARBA00022737"/>
    </source>
</evidence>
<dbReference type="Gene3D" id="3.40.50.300">
    <property type="entry name" value="P-loop containing nucleotide triphosphate hydrolases"/>
    <property type="match status" value="2"/>
</dbReference>
<dbReference type="InterPro" id="IPR041546">
    <property type="entry name" value="ClpA/ClpB_AAA_lid"/>
</dbReference>
<dbReference type="SUPFAM" id="SSF52540">
    <property type="entry name" value="P-loop containing nucleoside triphosphate hydrolases"/>
    <property type="match status" value="2"/>
</dbReference>
<dbReference type="PANTHER" id="PTHR11638">
    <property type="entry name" value="ATP-DEPENDENT CLP PROTEASE"/>
    <property type="match status" value="1"/>
</dbReference>
<dbReference type="InterPro" id="IPR001270">
    <property type="entry name" value="ClpA/B"/>
</dbReference>
<dbReference type="RefSeq" id="WP_023055435.1">
    <property type="nucleotide sequence ID" value="NZ_JAUSTN010000003.1"/>
</dbReference>
<keyword evidence="10" id="KW-0378">Hydrolase</keyword>
<dbReference type="Pfam" id="PF02861">
    <property type="entry name" value="Clp_N"/>
    <property type="match status" value="1"/>
</dbReference>
<dbReference type="Pfam" id="PF10431">
    <property type="entry name" value="ClpB_D2-small"/>
    <property type="match status" value="1"/>
</dbReference>
<dbReference type="EMBL" id="JAUSTN010000003">
    <property type="protein sequence ID" value="MDQ0274631.1"/>
    <property type="molecule type" value="Genomic_DNA"/>
</dbReference>
<dbReference type="Gene3D" id="4.10.860.10">
    <property type="entry name" value="UVR domain"/>
    <property type="match status" value="1"/>
</dbReference>
<dbReference type="InterPro" id="IPR004176">
    <property type="entry name" value="Clp_R_N"/>
</dbReference>
<keyword evidence="4 6" id="KW-0143">Chaperone</keyword>
<keyword evidence="10" id="KW-0645">Protease</keyword>
<dbReference type="PROSITE" id="PS00871">
    <property type="entry name" value="CLPAB_2"/>
    <property type="match status" value="1"/>
</dbReference>
<evidence type="ECO:0000256" key="4">
    <source>
        <dbReference type="ARBA" id="ARBA00023186"/>
    </source>
</evidence>
<evidence type="ECO:0000256" key="6">
    <source>
        <dbReference type="RuleBase" id="RU004432"/>
    </source>
</evidence>
<keyword evidence="2 6" id="KW-0547">Nucleotide-binding</keyword>
<dbReference type="InterPro" id="IPR050130">
    <property type="entry name" value="ClpA_ClpB"/>
</dbReference>
<evidence type="ECO:0000259" key="8">
    <source>
        <dbReference type="PROSITE" id="PS50151"/>
    </source>
</evidence>
<sequence length="816" mass="91727">MDMYIKWSESGQKALIIAQNEARLSGHAYIGSEHILLGIIKEENGLGSKILKGIGINYEKVKEKIDSLISRGNNQGMDNLGYTPRTKRIIELAFEAAKQTKSKEVSTEHLLLGILREGQGIAILVLRSLGISSENLERSIFKAMAEKRNSDLEEDGEKGLSQWTINLNERAQKGKIDPVIGRNEEIERIIQVLLRRKKNNPVLIGEPGVGKTAIVEGLAQRIILGQVPEFIKSKKILTLDVSALIAGAKYRGDFEERLKSVIDQASADEDVILFIDEIHVLIGAGAAEGAMDASNILKPALTRGDLQIIGATTTSEYRKHIEKDTAFERRLMPINVSEPTIEDSIKIIDGLKENYEKHHGLIISKEAIEAAVKLSQRYLNDRFLPDKAIDIIDEAASKLRIGSFKVPDFQVEYEKKLRDVEEEKEKAISNQDFELAASLRDKQRKLQDDLRIKKEEFEESNEKPLVGFEDIAKIVSDWSGVPITKLNSEEKTKLKNLNEELKEKVKGQDQAVDSLSKAVKRARIGLKDPNRPIGSFIFVGPTGVGKTYLAKTLAESLFGKAENMIRIDMSEYMEKHTVSKLIGSPPGYVGYDEGGQLTETVRTKPYSVILFDEIEKAHPDVFNILLQILDEGRLTDSQGRTVNFKDTVIVMTSNAGANLLKKKSQMGFSIDLEDQKKTEYENMKEIIFTELKNNFRPEFLNRVDDIIVFKELGEKEVEQIVENMLKDLALRIREMDIDIKFSDDVVKYISKKGFDKEYGARPLARAIRTNIEDALADKILSGEVQKGSGITAYIQNEKLVLRKISTKNKEKENVQV</sequence>
<evidence type="ECO:0000256" key="3">
    <source>
        <dbReference type="ARBA" id="ARBA00022840"/>
    </source>
</evidence>
<evidence type="ECO:0000313" key="11">
    <source>
        <dbReference type="Proteomes" id="UP001236559"/>
    </source>
</evidence>
<dbReference type="InterPro" id="IPR018368">
    <property type="entry name" value="ClpA/B_CS1"/>
</dbReference>
<protein>
    <submittedName>
        <fullName evidence="10">ATP-dependent Clp protease ATP-binding subunit ClpC</fullName>
    </submittedName>
</protein>
<dbReference type="InterPro" id="IPR028299">
    <property type="entry name" value="ClpA/B_CS2"/>
</dbReference>
<evidence type="ECO:0000256" key="7">
    <source>
        <dbReference type="SAM" id="Coils"/>
    </source>
</evidence>
<dbReference type="InterPro" id="IPR027417">
    <property type="entry name" value="P-loop_NTPase"/>
</dbReference>
<dbReference type="PROSITE" id="PS50151">
    <property type="entry name" value="UVR"/>
    <property type="match status" value="1"/>
</dbReference>
<organism evidence="10 11">
    <name type="scientific">Peptoniphilus koenoeneniae</name>
    <dbReference type="NCBI Taxonomy" id="507751"/>
    <lineage>
        <taxon>Bacteria</taxon>
        <taxon>Bacillati</taxon>
        <taxon>Bacillota</taxon>
        <taxon>Tissierellia</taxon>
        <taxon>Tissierellales</taxon>
        <taxon>Peptoniphilaceae</taxon>
        <taxon>Peptoniphilus</taxon>
    </lineage>
</organism>
<dbReference type="GO" id="GO:0006508">
    <property type="term" value="P:proteolysis"/>
    <property type="evidence" value="ECO:0007669"/>
    <property type="project" value="UniProtKB-KW"/>
</dbReference>
<evidence type="ECO:0000259" key="9">
    <source>
        <dbReference type="PROSITE" id="PS51903"/>
    </source>
</evidence>
<accession>A0ABU0ATQ0</accession>
<keyword evidence="7" id="KW-0175">Coiled coil</keyword>
<dbReference type="Gene3D" id="1.10.8.60">
    <property type="match status" value="2"/>
</dbReference>
<dbReference type="Pfam" id="PF07724">
    <property type="entry name" value="AAA_2"/>
    <property type="match status" value="1"/>
</dbReference>
<feature type="domain" description="Clp R" evidence="9">
    <location>
        <begin position="1"/>
        <end position="147"/>
    </location>
</feature>
<dbReference type="CDD" id="cd00009">
    <property type="entry name" value="AAA"/>
    <property type="match status" value="1"/>
</dbReference>
<reference evidence="10 11" key="1">
    <citation type="submission" date="2023-07" db="EMBL/GenBank/DDBJ databases">
        <title>Genomic Encyclopedia of Type Strains, Phase IV (KMG-IV): sequencing the most valuable type-strain genomes for metagenomic binning, comparative biology and taxonomic classification.</title>
        <authorList>
            <person name="Goeker M."/>
        </authorList>
    </citation>
    <scope>NUCLEOTIDE SEQUENCE [LARGE SCALE GENOMIC DNA]</scope>
    <source>
        <strain evidence="10 11">DSM 22616</strain>
    </source>
</reference>
<proteinExistence type="inferred from homology"/>
<dbReference type="InterPro" id="IPR036628">
    <property type="entry name" value="Clp_N_dom_sf"/>
</dbReference>
<evidence type="ECO:0000313" key="10">
    <source>
        <dbReference type="EMBL" id="MDQ0274631.1"/>
    </source>
</evidence>
<dbReference type="InterPro" id="IPR019489">
    <property type="entry name" value="Clp_ATPase_C"/>
</dbReference>
<dbReference type="Pfam" id="PF00004">
    <property type="entry name" value="AAA"/>
    <property type="match status" value="1"/>
</dbReference>
<dbReference type="InterPro" id="IPR003593">
    <property type="entry name" value="AAA+_ATPase"/>
</dbReference>
<keyword evidence="3 6" id="KW-0067">ATP-binding</keyword>
<name>A0ABU0ATQ0_9FIRM</name>